<proteinExistence type="predicted"/>
<evidence type="ECO:0000313" key="3">
    <source>
        <dbReference type="Proteomes" id="UP000002357"/>
    </source>
</evidence>
<reference evidence="2 3" key="1">
    <citation type="journal article" date="2010" name="Genome Biol. Evol.">
        <title>The sequence of a 1.8-mb bacterial linear plasmid reveals a rich evolutionary reservoir of secondary metabolic pathways.</title>
        <authorList>
            <person name="Medema M.H."/>
            <person name="Trefzer A."/>
            <person name="Kovalchuk A."/>
            <person name="van den Berg M."/>
            <person name="Mueller U."/>
            <person name="Heijne W."/>
            <person name="Wu L."/>
            <person name="Alam M.T."/>
            <person name="Ronning C.M."/>
            <person name="Nierman W.C."/>
            <person name="Bovenberg R.A.L."/>
            <person name="Breitling R."/>
            <person name="Takano E."/>
        </authorList>
    </citation>
    <scope>NUCLEOTIDE SEQUENCE [LARGE SCALE GENOMIC DNA]</scope>
    <source>
        <strain evidence="2">ATCC 27064</strain>
        <plasmid evidence="2 3">pSCL4</plasmid>
    </source>
</reference>
<dbReference type="AlphaFoldDB" id="B5GS16"/>
<geneLocation type="plasmid" evidence="2 3">
    <name>pSCL4</name>
</geneLocation>
<protein>
    <submittedName>
        <fullName evidence="2">Uncharacterized protein</fullName>
    </submittedName>
</protein>
<accession>B5GS16</accession>
<organism evidence="2 3">
    <name type="scientific">Streptomyces clavuligerus</name>
    <dbReference type="NCBI Taxonomy" id="1901"/>
    <lineage>
        <taxon>Bacteria</taxon>
        <taxon>Bacillati</taxon>
        <taxon>Actinomycetota</taxon>
        <taxon>Actinomycetes</taxon>
        <taxon>Kitasatosporales</taxon>
        <taxon>Streptomycetaceae</taxon>
        <taxon>Streptomyces</taxon>
    </lineage>
</organism>
<feature type="region of interest" description="Disordered" evidence="1">
    <location>
        <begin position="125"/>
        <end position="145"/>
    </location>
</feature>
<sequence length="145" mass="16311">MRWHGLRQQAQPDLPEHPNITPSIRRFAAEQIKHATAFLAWLGERDTALAACGQADIDAWWAENGEHNRNCLRAFLNWAIQSRHCQRPLSIPAMRITRRAALGEDERLDVLGRLRHHRARGVLPDPHAALPCQGSASPTTRAPTP</sequence>
<name>B5GS16_STRCL</name>
<evidence type="ECO:0000313" key="2">
    <source>
        <dbReference type="EMBL" id="EFG03810.2"/>
    </source>
</evidence>
<dbReference type="eggNOG" id="COG4974">
    <property type="taxonomic scope" value="Bacteria"/>
</dbReference>
<dbReference type="OrthoDB" id="3405537at2"/>
<keyword evidence="3" id="KW-1185">Reference proteome</keyword>
<evidence type="ECO:0000256" key="1">
    <source>
        <dbReference type="SAM" id="MobiDB-lite"/>
    </source>
</evidence>
<dbReference type="EMBL" id="CM000914">
    <property type="protein sequence ID" value="EFG03810.2"/>
    <property type="molecule type" value="Genomic_DNA"/>
</dbReference>
<dbReference type="Proteomes" id="UP000002357">
    <property type="component" value="Plasmid pSCL4"/>
</dbReference>
<feature type="compositionally biased region" description="Polar residues" evidence="1">
    <location>
        <begin position="134"/>
        <end position="145"/>
    </location>
</feature>
<keyword evidence="2" id="KW-0614">Plasmid</keyword>
<gene>
    <name evidence="2" type="ORF">SCLAV_p0319</name>
</gene>